<dbReference type="Pfam" id="PF07732">
    <property type="entry name" value="Cu-oxidase_3"/>
    <property type="match status" value="1"/>
</dbReference>
<evidence type="ECO:0000256" key="8">
    <source>
        <dbReference type="ARBA" id="ARBA00022737"/>
    </source>
</evidence>
<dbReference type="PANTHER" id="PTHR11709">
    <property type="entry name" value="MULTI-COPPER OXIDASE"/>
    <property type="match status" value="1"/>
</dbReference>
<keyword evidence="6 13" id="KW-0964">Secreted</keyword>
<keyword evidence="10 13" id="KW-0186">Copper</keyword>
<dbReference type="CDD" id="cd13897">
    <property type="entry name" value="CuRO_3_LCC_plant"/>
    <property type="match status" value="1"/>
</dbReference>
<comment type="similarity">
    <text evidence="3 13">Belongs to the multicopper oxidase family.</text>
</comment>
<comment type="subcellular location">
    <subcellularLocation>
        <location evidence="2 13">Secreted</location>
        <location evidence="2 13">Extracellular space</location>
        <location evidence="2 13">Apoplast</location>
    </subcellularLocation>
</comment>
<dbReference type="OrthoDB" id="2121828at2759"/>
<dbReference type="Proteomes" id="UP000245207">
    <property type="component" value="Unassembled WGS sequence"/>
</dbReference>
<dbReference type="GO" id="GO:0052716">
    <property type="term" value="F:hydroquinone:oxygen oxidoreductase activity"/>
    <property type="evidence" value="ECO:0007669"/>
    <property type="project" value="UniProtKB-EC"/>
</dbReference>
<dbReference type="FunFam" id="2.60.40.420:FF:000049">
    <property type="entry name" value="Laccase"/>
    <property type="match status" value="1"/>
</dbReference>
<evidence type="ECO:0000259" key="15">
    <source>
        <dbReference type="Pfam" id="PF00394"/>
    </source>
</evidence>
<keyword evidence="7 13" id="KW-0479">Metal-binding</keyword>
<dbReference type="GO" id="GO:0005507">
    <property type="term" value="F:copper ion binding"/>
    <property type="evidence" value="ECO:0007669"/>
    <property type="project" value="InterPro"/>
</dbReference>
<dbReference type="InterPro" id="IPR034285">
    <property type="entry name" value="CuRO_2_LCC"/>
</dbReference>
<keyword evidence="11" id="KW-0325">Glycoprotein</keyword>
<dbReference type="InterPro" id="IPR001117">
    <property type="entry name" value="Cu-oxidase_2nd"/>
</dbReference>
<evidence type="ECO:0000256" key="12">
    <source>
        <dbReference type="ARBA" id="ARBA00023185"/>
    </source>
</evidence>
<feature type="chain" id="PRO_5015376270" description="Laccase" evidence="13">
    <location>
        <begin position="24"/>
        <end position="720"/>
    </location>
</feature>
<dbReference type="InterPro" id="IPR034289">
    <property type="entry name" value="CuRO_3_LCC"/>
</dbReference>
<dbReference type="PROSITE" id="PS00080">
    <property type="entry name" value="MULTICOPPER_OXIDASE2"/>
    <property type="match status" value="1"/>
</dbReference>
<dbReference type="STRING" id="35608.A0A2U1MPY6"/>
<name>A0A2U1MPY6_ARTAN</name>
<evidence type="ECO:0000256" key="11">
    <source>
        <dbReference type="ARBA" id="ARBA00023180"/>
    </source>
</evidence>
<sequence length="720" mass="80120">MPSSNKILLLFLLSLATIIHCEAFPRHHEFFVKEASYTRLCETKTILTVNGQFPGPTLHAHKEETVHVKVHNKGRHNITIHWHGVKQPRNPWSDGPAYITQCPIQPGDSFNYKIIFSMEVGTIWWHAHSDWSRATVHGAIVVHPKRGTCYPFPKPQEEVPIIFGEWWKEDVLQVLNEFVASGGAPRDSDAYTINGQPGDFYPCSSQNTFKLNVAYGKRYLLRMVNAAMNEILFFKIANHSLTVVASDGSYTKPLTKDYVVISPGQTLDCLLEANHVPPRGRYYMAARAYSTGVGVSFDNTTTTGIVQYNGDFVSTNTCIPLLPSLPYYNDTTAAFDFIGSLRSLGPILFPLNKYDTRIYSTVSLNTFPCQNNSCAGPNGTSLAASMNNISFESPRIDILQAYYNYINGVYGTQFPSEPPLYFNFTSTDLPLFLQTPKRATKVTMLEYNSTVEMVFQGTGLVSAQDHPMHLHGFNFYVVGWGFGNFDETKDPLNYNLVDPPFQNTVLVPINGWATIRFKAHNPGVWFMHCHLERHLTWGMNTVFIVKDGHRTEERMLPPPPSVSYDRVADQTNTVDNTDNANLPDGDGVSVSQKAGRLHHVTNQVPRHNHEEHKSGLDGMGFNQENPISLDTTYGSNINPKGDGATSFANVLKPERAPRKEVLSRKAKAKGKRTSSGFHMGKGASLAPKKQIYVAKKKNSEAGAAVQTSNTYEALNSLGGG</sequence>
<evidence type="ECO:0000256" key="14">
    <source>
        <dbReference type="SAM" id="MobiDB-lite"/>
    </source>
</evidence>
<dbReference type="GO" id="GO:0046274">
    <property type="term" value="P:lignin catabolic process"/>
    <property type="evidence" value="ECO:0007669"/>
    <property type="project" value="UniProtKB-KW"/>
</dbReference>
<evidence type="ECO:0000259" key="17">
    <source>
        <dbReference type="Pfam" id="PF07732"/>
    </source>
</evidence>
<dbReference type="InterPro" id="IPR002355">
    <property type="entry name" value="Cu_oxidase_Cu_BS"/>
</dbReference>
<dbReference type="CDD" id="cd13875">
    <property type="entry name" value="CuRO_2_LCC_plant"/>
    <property type="match status" value="1"/>
</dbReference>
<organism evidence="18 19">
    <name type="scientific">Artemisia annua</name>
    <name type="common">Sweet wormwood</name>
    <dbReference type="NCBI Taxonomy" id="35608"/>
    <lineage>
        <taxon>Eukaryota</taxon>
        <taxon>Viridiplantae</taxon>
        <taxon>Streptophyta</taxon>
        <taxon>Embryophyta</taxon>
        <taxon>Tracheophyta</taxon>
        <taxon>Spermatophyta</taxon>
        <taxon>Magnoliopsida</taxon>
        <taxon>eudicotyledons</taxon>
        <taxon>Gunneridae</taxon>
        <taxon>Pentapetalae</taxon>
        <taxon>asterids</taxon>
        <taxon>campanulids</taxon>
        <taxon>Asterales</taxon>
        <taxon>Asteraceae</taxon>
        <taxon>Asteroideae</taxon>
        <taxon>Anthemideae</taxon>
        <taxon>Artemisiinae</taxon>
        <taxon>Artemisia</taxon>
    </lineage>
</organism>
<reference evidence="18 19" key="1">
    <citation type="journal article" date="2018" name="Mol. Plant">
        <title>The genome of Artemisia annua provides insight into the evolution of Asteraceae family and artemisinin biosynthesis.</title>
        <authorList>
            <person name="Shen Q."/>
            <person name="Zhang L."/>
            <person name="Liao Z."/>
            <person name="Wang S."/>
            <person name="Yan T."/>
            <person name="Shi P."/>
            <person name="Liu M."/>
            <person name="Fu X."/>
            <person name="Pan Q."/>
            <person name="Wang Y."/>
            <person name="Lv Z."/>
            <person name="Lu X."/>
            <person name="Zhang F."/>
            <person name="Jiang W."/>
            <person name="Ma Y."/>
            <person name="Chen M."/>
            <person name="Hao X."/>
            <person name="Li L."/>
            <person name="Tang Y."/>
            <person name="Lv G."/>
            <person name="Zhou Y."/>
            <person name="Sun X."/>
            <person name="Brodelius P.E."/>
            <person name="Rose J.K.C."/>
            <person name="Tang K."/>
        </authorList>
    </citation>
    <scope>NUCLEOTIDE SEQUENCE [LARGE SCALE GENOMIC DNA]</scope>
    <source>
        <strain evidence="19">cv. Huhao1</strain>
        <tissue evidence="18">Leaf</tissue>
    </source>
</reference>
<dbReference type="InterPro" id="IPR045087">
    <property type="entry name" value="Cu-oxidase_fam"/>
</dbReference>
<protein>
    <recommendedName>
        <fullName evidence="4 13">Laccase</fullName>
        <ecNumber evidence="4 13">1.10.3.2</ecNumber>
    </recommendedName>
    <alternativeName>
        <fullName evidence="13">Benzenediol:oxygen oxidoreductase</fullName>
    </alternativeName>
    <alternativeName>
        <fullName evidence="13">Diphenol oxidase</fullName>
    </alternativeName>
    <alternativeName>
        <fullName evidence="13">Urishiol oxidase</fullName>
    </alternativeName>
</protein>
<evidence type="ECO:0000256" key="10">
    <source>
        <dbReference type="ARBA" id="ARBA00023008"/>
    </source>
</evidence>
<dbReference type="PROSITE" id="PS00079">
    <property type="entry name" value="MULTICOPPER_OXIDASE1"/>
    <property type="match status" value="1"/>
</dbReference>
<dbReference type="CDD" id="cd13849">
    <property type="entry name" value="CuRO_1_LCC_plant"/>
    <property type="match status" value="1"/>
</dbReference>
<comment type="catalytic activity">
    <reaction evidence="1 13">
        <text>4 hydroquinone + O2 = 4 benzosemiquinone + 2 H2O</text>
        <dbReference type="Rhea" id="RHEA:11276"/>
        <dbReference type="ChEBI" id="CHEBI:15377"/>
        <dbReference type="ChEBI" id="CHEBI:15379"/>
        <dbReference type="ChEBI" id="CHEBI:17594"/>
        <dbReference type="ChEBI" id="CHEBI:17977"/>
        <dbReference type="EC" id="1.10.3.2"/>
    </reaction>
</comment>
<keyword evidence="9 13" id="KW-0560">Oxidoreductase</keyword>
<dbReference type="PANTHER" id="PTHR11709:SF520">
    <property type="entry name" value="LACCASE"/>
    <property type="match status" value="1"/>
</dbReference>
<dbReference type="InterPro" id="IPR011707">
    <property type="entry name" value="Cu-oxidase-like_N"/>
</dbReference>
<evidence type="ECO:0000256" key="1">
    <source>
        <dbReference type="ARBA" id="ARBA00000349"/>
    </source>
</evidence>
<keyword evidence="13" id="KW-0732">Signal</keyword>
<dbReference type="Pfam" id="PF00394">
    <property type="entry name" value="Cu-oxidase"/>
    <property type="match status" value="1"/>
</dbReference>
<dbReference type="GO" id="GO:0048046">
    <property type="term" value="C:apoplast"/>
    <property type="evidence" value="ECO:0007669"/>
    <property type="project" value="UniProtKB-SubCell"/>
</dbReference>
<feature type="domain" description="Plastocyanin-like" evidence="16">
    <location>
        <begin position="414"/>
        <end position="548"/>
    </location>
</feature>
<evidence type="ECO:0000313" key="19">
    <source>
        <dbReference type="Proteomes" id="UP000245207"/>
    </source>
</evidence>
<dbReference type="EC" id="1.10.3.2" evidence="4 13"/>
<evidence type="ECO:0000256" key="3">
    <source>
        <dbReference type="ARBA" id="ARBA00010609"/>
    </source>
</evidence>
<evidence type="ECO:0000256" key="4">
    <source>
        <dbReference type="ARBA" id="ARBA00012297"/>
    </source>
</evidence>
<evidence type="ECO:0000256" key="6">
    <source>
        <dbReference type="ARBA" id="ARBA00022525"/>
    </source>
</evidence>
<keyword evidence="5 13" id="KW-0052">Apoplast</keyword>
<gene>
    <name evidence="18" type="ORF">CTI12_AA354770</name>
</gene>
<keyword evidence="19" id="KW-1185">Reference proteome</keyword>
<evidence type="ECO:0000313" key="18">
    <source>
        <dbReference type="EMBL" id="PWA63335.1"/>
    </source>
</evidence>
<dbReference type="SUPFAM" id="SSF49503">
    <property type="entry name" value="Cupredoxins"/>
    <property type="match status" value="3"/>
</dbReference>
<evidence type="ECO:0000256" key="13">
    <source>
        <dbReference type="RuleBase" id="RU361119"/>
    </source>
</evidence>
<comment type="cofactor">
    <cofactor evidence="13">
        <name>Cu cation</name>
        <dbReference type="ChEBI" id="CHEBI:23378"/>
    </cofactor>
    <text evidence="13">Binds 4 Cu cations per monomer.</text>
</comment>
<dbReference type="EMBL" id="PKPP01004658">
    <property type="protein sequence ID" value="PWA63335.1"/>
    <property type="molecule type" value="Genomic_DNA"/>
</dbReference>
<evidence type="ECO:0000259" key="16">
    <source>
        <dbReference type="Pfam" id="PF07731"/>
    </source>
</evidence>
<evidence type="ECO:0000256" key="7">
    <source>
        <dbReference type="ARBA" id="ARBA00022723"/>
    </source>
</evidence>
<feature type="region of interest" description="Disordered" evidence="14">
    <location>
        <begin position="658"/>
        <end position="682"/>
    </location>
</feature>
<dbReference type="InterPro" id="IPR011706">
    <property type="entry name" value="Cu-oxidase_C"/>
</dbReference>
<dbReference type="AlphaFoldDB" id="A0A2U1MPY6"/>
<dbReference type="InterPro" id="IPR033138">
    <property type="entry name" value="Cu_oxidase_CS"/>
</dbReference>
<keyword evidence="12 13" id="KW-0439">Lignin degradation</keyword>
<dbReference type="InterPro" id="IPR034288">
    <property type="entry name" value="CuRO_1_LCC"/>
</dbReference>
<evidence type="ECO:0000256" key="9">
    <source>
        <dbReference type="ARBA" id="ARBA00023002"/>
    </source>
</evidence>
<comment type="caution">
    <text evidence="18">The sequence shown here is derived from an EMBL/GenBank/DDBJ whole genome shotgun (WGS) entry which is preliminary data.</text>
</comment>
<dbReference type="InterPro" id="IPR017761">
    <property type="entry name" value="Laccase"/>
</dbReference>
<feature type="domain" description="Plastocyanin-like" evidence="17">
    <location>
        <begin position="32"/>
        <end position="146"/>
    </location>
</feature>
<dbReference type="NCBIfam" id="TIGR03389">
    <property type="entry name" value="laccase"/>
    <property type="match status" value="1"/>
</dbReference>
<feature type="domain" description="Plastocyanin-like" evidence="15">
    <location>
        <begin position="157"/>
        <end position="310"/>
    </location>
</feature>
<evidence type="ECO:0000256" key="2">
    <source>
        <dbReference type="ARBA" id="ARBA00004271"/>
    </source>
</evidence>
<dbReference type="Gene3D" id="2.60.40.420">
    <property type="entry name" value="Cupredoxins - blue copper proteins"/>
    <property type="match status" value="3"/>
</dbReference>
<evidence type="ECO:0000256" key="5">
    <source>
        <dbReference type="ARBA" id="ARBA00022523"/>
    </source>
</evidence>
<comment type="function">
    <text evidence="13">Lignin degradation and detoxification of lignin-derived products.</text>
</comment>
<proteinExistence type="inferred from homology"/>
<dbReference type="InterPro" id="IPR008972">
    <property type="entry name" value="Cupredoxin"/>
</dbReference>
<accession>A0A2U1MPY6</accession>
<dbReference type="Pfam" id="PF07731">
    <property type="entry name" value="Cu-oxidase_2"/>
    <property type="match status" value="1"/>
</dbReference>
<feature type="signal peptide" evidence="13">
    <location>
        <begin position="1"/>
        <end position="23"/>
    </location>
</feature>
<keyword evidence="8 13" id="KW-0677">Repeat</keyword>